<protein>
    <submittedName>
        <fullName evidence="1">Uncharacterized protein</fullName>
    </submittedName>
</protein>
<dbReference type="AlphaFoldDB" id="A0A7Y9X924"/>
<dbReference type="EMBL" id="JACCHL010000001">
    <property type="protein sequence ID" value="NYH50455.1"/>
    <property type="molecule type" value="Genomic_DNA"/>
</dbReference>
<organism evidence="1 2">
    <name type="scientific">Nocardiopsis sinuspersici</name>
    <dbReference type="NCBI Taxonomy" id="501010"/>
    <lineage>
        <taxon>Bacteria</taxon>
        <taxon>Bacillati</taxon>
        <taxon>Actinomycetota</taxon>
        <taxon>Actinomycetes</taxon>
        <taxon>Streptosporangiales</taxon>
        <taxon>Nocardiopsidaceae</taxon>
        <taxon>Nocardiopsis</taxon>
    </lineage>
</organism>
<evidence type="ECO:0000313" key="1">
    <source>
        <dbReference type="EMBL" id="NYH50455.1"/>
    </source>
</evidence>
<proteinExistence type="predicted"/>
<dbReference type="Proteomes" id="UP000584931">
    <property type="component" value="Unassembled WGS sequence"/>
</dbReference>
<sequence length="202" mass="23135">MEKTYNYSCLVNPAPCPLDSYDASTLDVSRRDLDRFLEAHGTGEVKAEAQIRTLAEDLVNERRWSANEDGWVRLAKVGFLLVVSPDLFTVVDYRTSHRERTYAQVRVGVPSRFRHERRKRRVRRIARRRHEAFAAVGATYSYDVEQRLLRVVFSGGRRFEIEGRRPVSTMSAGEWETVVDRINAELGIVLTADAEHAQAIPS</sequence>
<accession>A0A7Y9X924</accession>
<gene>
    <name evidence="1" type="ORF">HNR06_000044</name>
</gene>
<evidence type="ECO:0000313" key="2">
    <source>
        <dbReference type="Proteomes" id="UP000584931"/>
    </source>
</evidence>
<dbReference type="RefSeq" id="WP_179808799.1">
    <property type="nucleotide sequence ID" value="NZ_JACCHL010000001.1"/>
</dbReference>
<comment type="caution">
    <text evidence="1">The sequence shown here is derived from an EMBL/GenBank/DDBJ whole genome shotgun (WGS) entry which is preliminary data.</text>
</comment>
<name>A0A7Y9X924_9ACTN</name>
<reference evidence="1 2" key="1">
    <citation type="submission" date="2020-07" db="EMBL/GenBank/DDBJ databases">
        <title>Sequencing the genomes of 1000 actinobacteria strains.</title>
        <authorList>
            <person name="Klenk H.-P."/>
        </authorList>
    </citation>
    <scope>NUCLEOTIDE SEQUENCE [LARGE SCALE GENOMIC DNA]</scope>
    <source>
        <strain evidence="1 2">DSM 45278</strain>
    </source>
</reference>